<comment type="caution">
    <text evidence="1">The sequence shown here is derived from an EMBL/GenBank/DDBJ whole genome shotgun (WGS) entry which is preliminary data.</text>
</comment>
<keyword evidence="2" id="KW-1185">Reference proteome</keyword>
<protein>
    <submittedName>
        <fullName evidence="1">Uncharacterized protein</fullName>
    </submittedName>
</protein>
<dbReference type="RefSeq" id="WP_168071963.1">
    <property type="nucleotide sequence ID" value="NZ_BONU01000004.1"/>
</dbReference>
<organism evidence="1 2">
    <name type="scientific">Planosporangium flavigriseum</name>
    <dbReference type="NCBI Taxonomy" id="373681"/>
    <lineage>
        <taxon>Bacteria</taxon>
        <taxon>Bacillati</taxon>
        <taxon>Actinomycetota</taxon>
        <taxon>Actinomycetes</taxon>
        <taxon>Micromonosporales</taxon>
        <taxon>Micromonosporaceae</taxon>
        <taxon>Planosporangium</taxon>
    </lineage>
</organism>
<dbReference type="AlphaFoldDB" id="A0A8J3PL65"/>
<dbReference type="Proteomes" id="UP000653674">
    <property type="component" value="Unassembled WGS sequence"/>
</dbReference>
<dbReference type="EMBL" id="BONU01000004">
    <property type="protein sequence ID" value="GIG72573.1"/>
    <property type="molecule type" value="Genomic_DNA"/>
</dbReference>
<sequence>MRFLELYCSHCATVCVFEQPPCRDGHDADCDEWVCTGCGDALLIASFPPVRLERRPVATSPRAA</sequence>
<reference evidence="1" key="1">
    <citation type="submission" date="2021-01" db="EMBL/GenBank/DDBJ databases">
        <title>Whole genome shotgun sequence of Planosporangium flavigriseum NBRC 105377.</title>
        <authorList>
            <person name="Komaki H."/>
            <person name="Tamura T."/>
        </authorList>
    </citation>
    <scope>NUCLEOTIDE SEQUENCE</scope>
    <source>
        <strain evidence="1">NBRC 105377</strain>
    </source>
</reference>
<name>A0A8J3PL65_9ACTN</name>
<gene>
    <name evidence="1" type="ORF">Pfl04_09770</name>
</gene>
<proteinExistence type="predicted"/>
<evidence type="ECO:0000313" key="1">
    <source>
        <dbReference type="EMBL" id="GIG72573.1"/>
    </source>
</evidence>
<accession>A0A8J3PL65</accession>
<evidence type="ECO:0000313" key="2">
    <source>
        <dbReference type="Proteomes" id="UP000653674"/>
    </source>
</evidence>